<evidence type="ECO:0000256" key="6">
    <source>
        <dbReference type="ARBA" id="ARBA00023049"/>
    </source>
</evidence>
<comment type="similarity">
    <text evidence="1">Belongs to the UPF0758 family.</text>
</comment>
<dbReference type="Proteomes" id="UP000249828">
    <property type="component" value="Unassembled WGS sequence"/>
</dbReference>
<dbReference type="GO" id="GO:0008237">
    <property type="term" value="F:metallopeptidase activity"/>
    <property type="evidence" value="ECO:0007669"/>
    <property type="project" value="UniProtKB-KW"/>
</dbReference>
<sequence>MKTNQPRKRVAIVSLELVKEASTFYVARTCTSPQAVYELFAPFIETKDREHLVVAGLNVKNEPTAIQVVHIGTINQSLAFPRDILKMALLSNSVSICVGHNHPSGSVTASLADIEFTTKLEKACRLFQINLQDHLIIGSGGKYLSMKAERYITDSK</sequence>
<evidence type="ECO:0000256" key="1">
    <source>
        <dbReference type="ARBA" id="ARBA00010243"/>
    </source>
</evidence>
<feature type="domain" description="MPN" evidence="7">
    <location>
        <begin position="29"/>
        <end position="152"/>
    </location>
</feature>
<evidence type="ECO:0000256" key="4">
    <source>
        <dbReference type="ARBA" id="ARBA00022801"/>
    </source>
</evidence>
<reference evidence="8 9" key="1">
    <citation type="submission" date="2017-11" db="EMBL/GenBank/DDBJ databases">
        <title>Draft genome sequence of Enterococcus plantarum TRW2 strain isolated from lettuce.</title>
        <authorList>
            <person name="Kim E.B."/>
            <person name="Marco M.L."/>
            <person name="Williams T.R."/>
            <person name="You I.H."/>
        </authorList>
    </citation>
    <scope>NUCLEOTIDE SEQUENCE [LARGE SCALE GENOMIC DNA]</scope>
    <source>
        <strain evidence="8 9">TRW2</strain>
    </source>
</reference>
<dbReference type="PROSITE" id="PS01302">
    <property type="entry name" value="UPF0758"/>
    <property type="match status" value="1"/>
</dbReference>
<evidence type="ECO:0000259" key="7">
    <source>
        <dbReference type="PROSITE" id="PS50249"/>
    </source>
</evidence>
<dbReference type="EMBL" id="PIEU01000073">
    <property type="protein sequence ID" value="PZL73013.1"/>
    <property type="molecule type" value="Genomic_DNA"/>
</dbReference>
<accession>A0A2W3ZW37</accession>
<name>A0A2W3ZW37_9ENTE</name>
<keyword evidence="2" id="KW-0645">Protease</keyword>
<comment type="caution">
    <text evidence="8">The sequence shown here is derived from an EMBL/GenBank/DDBJ whole genome shotgun (WGS) entry which is preliminary data.</text>
</comment>
<dbReference type="AlphaFoldDB" id="A0A2W3ZW37"/>
<dbReference type="PANTHER" id="PTHR30471:SF3">
    <property type="entry name" value="UPF0758 PROTEIN YEES-RELATED"/>
    <property type="match status" value="1"/>
</dbReference>
<keyword evidence="9" id="KW-1185">Reference proteome</keyword>
<dbReference type="Pfam" id="PF04002">
    <property type="entry name" value="RadC"/>
    <property type="match status" value="1"/>
</dbReference>
<dbReference type="STRING" id="1077675.BCR22_05535"/>
<keyword evidence="5" id="KW-0862">Zinc</keyword>
<dbReference type="InterPro" id="IPR025657">
    <property type="entry name" value="RadC_JAB"/>
</dbReference>
<proteinExistence type="inferred from homology"/>
<organism evidence="8 9">
    <name type="scientific">Enterococcus plantarum</name>
    <dbReference type="NCBI Taxonomy" id="1077675"/>
    <lineage>
        <taxon>Bacteria</taxon>
        <taxon>Bacillati</taxon>
        <taxon>Bacillota</taxon>
        <taxon>Bacilli</taxon>
        <taxon>Lactobacillales</taxon>
        <taxon>Enterococcaceae</taxon>
        <taxon>Enterococcus</taxon>
    </lineage>
</organism>
<dbReference type="Gene3D" id="3.40.140.10">
    <property type="entry name" value="Cytidine Deaminase, domain 2"/>
    <property type="match status" value="1"/>
</dbReference>
<dbReference type="CDD" id="cd08071">
    <property type="entry name" value="MPN_DUF2466"/>
    <property type="match status" value="1"/>
</dbReference>
<evidence type="ECO:0000256" key="2">
    <source>
        <dbReference type="ARBA" id="ARBA00022670"/>
    </source>
</evidence>
<evidence type="ECO:0000313" key="9">
    <source>
        <dbReference type="Proteomes" id="UP000249828"/>
    </source>
</evidence>
<evidence type="ECO:0000256" key="3">
    <source>
        <dbReference type="ARBA" id="ARBA00022723"/>
    </source>
</evidence>
<keyword evidence="3" id="KW-0479">Metal-binding</keyword>
<keyword evidence="6" id="KW-0482">Metalloprotease</keyword>
<protein>
    <submittedName>
        <fullName evidence="8">DNA repair protein RadC</fullName>
    </submittedName>
</protein>
<dbReference type="InterPro" id="IPR037518">
    <property type="entry name" value="MPN"/>
</dbReference>
<dbReference type="PANTHER" id="PTHR30471">
    <property type="entry name" value="DNA REPAIR PROTEIN RADC"/>
    <property type="match status" value="1"/>
</dbReference>
<evidence type="ECO:0000313" key="8">
    <source>
        <dbReference type="EMBL" id="PZL73013.1"/>
    </source>
</evidence>
<gene>
    <name evidence="8" type="ORF">CI088_09670</name>
</gene>
<dbReference type="GO" id="GO:0006508">
    <property type="term" value="P:proteolysis"/>
    <property type="evidence" value="ECO:0007669"/>
    <property type="project" value="UniProtKB-KW"/>
</dbReference>
<evidence type="ECO:0000256" key="5">
    <source>
        <dbReference type="ARBA" id="ARBA00022833"/>
    </source>
</evidence>
<keyword evidence="4" id="KW-0378">Hydrolase</keyword>
<dbReference type="GO" id="GO:0046872">
    <property type="term" value="F:metal ion binding"/>
    <property type="evidence" value="ECO:0007669"/>
    <property type="project" value="UniProtKB-KW"/>
</dbReference>
<dbReference type="PROSITE" id="PS50249">
    <property type="entry name" value="MPN"/>
    <property type="match status" value="1"/>
</dbReference>
<dbReference type="RefSeq" id="WP_111248030.1">
    <property type="nucleotide sequence ID" value="NZ_PIEU01000073.1"/>
</dbReference>
<dbReference type="InterPro" id="IPR020891">
    <property type="entry name" value="UPF0758_CS"/>
</dbReference>
<dbReference type="InterPro" id="IPR001405">
    <property type="entry name" value="UPF0758"/>
</dbReference>